<feature type="compositionally biased region" description="Polar residues" evidence="1">
    <location>
        <begin position="338"/>
        <end position="356"/>
    </location>
</feature>
<proteinExistence type="predicted"/>
<feature type="compositionally biased region" description="Pro residues" evidence="1">
    <location>
        <begin position="147"/>
        <end position="160"/>
    </location>
</feature>
<feature type="transmembrane region" description="Helical" evidence="2">
    <location>
        <begin position="36"/>
        <end position="57"/>
    </location>
</feature>
<dbReference type="AlphaFoldDB" id="A0A1X7U217"/>
<evidence type="ECO:0000256" key="2">
    <source>
        <dbReference type="SAM" id="Phobius"/>
    </source>
</evidence>
<feature type="region of interest" description="Disordered" evidence="1">
    <location>
        <begin position="308"/>
        <end position="356"/>
    </location>
</feature>
<evidence type="ECO:0000313" key="4">
    <source>
        <dbReference type="EnsemblMetazoa" id="Aqu2.1.21552_001"/>
    </source>
</evidence>
<evidence type="ECO:0000256" key="3">
    <source>
        <dbReference type="SAM" id="SignalP"/>
    </source>
</evidence>
<feature type="chain" id="PRO_5012756048" evidence="3">
    <location>
        <begin position="27"/>
        <end position="371"/>
    </location>
</feature>
<organism evidence="4">
    <name type="scientific">Amphimedon queenslandica</name>
    <name type="common">Sponge</name>
    <dbReference type="NCBI Taxonomy" id="400682"/>
    <lineage>
        <taxon>Eukaryota</taxon>
        <taxon>Metazoa</taxon>
        <taxon>Porifera</taxon>
        <taxon>Demospongiae</taxon>
        <taxon>Heteroscleromorpha</taxon>
        <taxon>Haplosclerida</taxon>
        <taxon>Niphatidae</taxon>
        <taxon>Amphimedon</taxon>
    </lineage>
</organism>
<keyword evidence="2" id="KW-0812">Transmembrane</keyword>
<dbReference type="EnsemblMetazoa" id="Aqu2.1.21552_001">
    <property type="protein sequence ID" value="Aqu2.1.21552_001"/>
    <property type="gene ID" value="Aqu2.1.21552"/>
</dbReference>
<protein>
    <submittedName>
        <fullName evidence="4">Uncharacterized protein</fullName>
    </submittedName>
</protein>
<keyword evidence="3" id="KW-0732">Signal</keyword>
<feature type="signal peptide" evidence="3">
    <location>
        <begin position="1"/>
        <end position="26"/>
    </location>
</feature>
<evidence type="ECO:0000256" key="1">
    <source>
        <dbReference type="SAM" id="MobiDB-lite"/>
    </source>
</evidence>
<sequence>MKPKLLSHSLLISLTLFIFLPHYAKAQSCLPGTVGGTIGGVIGGIIIGSIVSIIITVRVMKSLGYGGNVDVQLNPKRDHSLSLSDDVLSDKDSCIPVKYTRKVEKSLESSAMVDSTSLLIQNSTDKRGLGKPAAYLTPGEAPNLPSCGPPSIHPLSPPPFSPPDKTYVGDDEYDIPCIRPSNKITNSSKAGLHKVPSSSKPLTKSLSVDEMKALRLIKEDTMDLEEQYEYFDGPKVGSPSDDEYYVHVVQDKEEQNGLGKGGPAPKLATPMIPTLPVMRPPIDSGVNSPSPFSQVKLKPVIPKDLSASTLASQPSNIIKKLPPAPKPKPAGAKKLSKELSNTLPSKPRQLTRSSSFHEYMNVGFKLPKGKQ</sequence>
<accession>A0A1X7U217</accession>
<keyword evidence="2" id="KW-0472">Membrane</keyword>
<name>A0A1X7U217_AMPQE</name>
<dbReference type="InParanoid" id="A0A1X7U217"/>
<feature type="region of interest" description="Disordered" evidence="1">
    <location>
        <begin position="140"/>
        <end position="160"/>
    </location>
</feature>
<reference evidence="4" key="1">
    <citation type="submission" date="2017-05" db="UniProtKB">
        <authorList>
            <consortium name="EnsemblMetazoa"/>
        </authorList>
    </citation>
    <scope>IDENTIFICATION</scope>
</reference>
<keyword evidence="2" id="KW-1133">Transmembrane helix</keyword>